<feature type="chain" id="PRO_5038838010" description="DUF3221 domain-containing protein" evidence="2">
    <location>
        <begin position="18"/>
        <end position="182"/>
    </location>
</feature>
<organism evidence="3 4">
    <name type="scientific">Sporosarcina ureilytica</name>
    <dbReference type="NCBI Taxonomy" id="298596"/>
    <lineage>
        <taxon>Bacteria</taxon>
        <taxon>Bacillati</taxon>
        <taxon>Bacillota</taxon>
        <taxon>Bacilli</taxon>
        <taxon>Bacillales</taxon>
        <taxon>Caryophanaceae</taxon>
        <taxon>Sporosarcina</taxon>
    </lineage>
</organism>
<keyword evidence="4" id="KW-1185">Reference proteome</keyword>
<accession>A0A1D8JII8</accession>
<evidence type="ECO:0000256" key="1">
    <source>
        <dbReference type="SAM" id="MobiDB-lite"/>
    </source>
</evidence>
<protein>
    <recommendedName>
        <fullName evidence="5">DUF3221 domain-containing protein</fullName>
    </recommendedName>
</protein>
<evidence type="ECO:0000313" key="3">
    <source>
        <dbReference type="EMBL" id="AOV08527.1"/>
    </source>
</evidence>
<dbReference type="Proteomes" id="UP000185746">
    <property type="component" value="Chromosome"/>
</dbReference>
<dbReference type="EMBL" id="CP017560">
    <property type="protein sequence ID" value="AOV08527.1"/>
    <property type="molecule type" value="Genomic_DNA"/>
</dbReference>
<proteinExistence type="predicted"/>
<name>A0A1D8JII8_9BACL</name>
<evidence type="ECO:0000256" key="2">
    <source>
        <dbReference type="SAM" id="SignalP"/>
    </source>
</evidence>
<reference evidence="3 4" key="1">
    <citation type="submission" date="2016-09" db="EMBL/GenBank/DDBJ databases">
        <title>Complete genome sequence of the Lysinibacillus sphaericus LMG 22257, a specie of Bacillus with ureolytic activity that can effectively biodeposit calcium carbonate.</title>
        <authorList>
            <person name="Yan W."/>
        </authorList>
    </citation>
    <scope>NUCLEOTIDE SEQUENCE [LARGE SCALE GENOMIC DNA]</scope>
    <source>
        <strain evidence="3 4">LMG 22257</strain>
    </source>
</reference>
<sequence>MKKAWLLLLLTFVLVLGACKSDVEDVKEEPVEEVEESKKEENKVPPPSAEDEISAMFETNTDFLTFVEKFYSFPEAEQVEIYEKSVHGKSVLGWSGIVVEAFERDIIIYAGDPALYKNEDWHTITEVRPELMAYSLLVTTSEHEQNAMVNPGDTVSFTGRITGRGSEQEEMIWGIEEAELIQ</sequence>
<feature type="signal peptide" evidence="2">
    <location>
        <begin position="1"/>
        <end position="17"/>
    </location>
</feature>
<keyword evidence="2" id="KW-0732">Signal</keyword>
<evidence type="ECO:0000313" key="4">
    <source>
        <dbReference type="Proteomes" id="UP000185746"/>
    </source>
</evidence>
<dbReference type="AlphaFoldDB" id="A0A1D8JII8"/>
<gene>
    <name evidence="3" type="ORF">BI350_13945</name>
</gene>
<feature type="region of interest" description="Disordered" evidence="1">
    <location>
        <begin position="27"/>
        <end position="50"/>
    </location>
</feature>
<evidence type="ECO:0008006" key="5">
    <source>
        <dbReference type="Google" id="ProtNLM"/>
    </source>
</evidence>
<dbReference type="RefSeq" id="WP_075528693.1">
    <property type="nucleotide sequence ID" value="NZ_CP017560.1"/>
</dbReference>
<dbReference type="PROSITE" id="PS51257">
    <property type="entry name" value="PROKAR_LIPOPROTEIN"/>
    <property type="match status" value="1"/>
</dbReference>
<dbReference type="KEGG" id="surl:BI350_13945"/>